<dbReference type="OrthoDB" id="5278907at2759"/>
<feature type="compositionally biased region" description="Basic and acidic residues" evidence="1">
    <location>
        <begin position="121"/>
        <end position="135"/>
    </location>
</feature>
<dbReference type="STRING" id="50376.A0A517LEE3"/>
<organism evidence="2 3">
    <name type="scientific">Venturia effusa</name>
    <dbReference type="NCBI Taxonomy" id="50376"/>
    <lineage>
        <taxon>Eukaryota</taxon>
        <taxon>Fungi</taxon>
        <taxon>Dikarya</taxon>
        <taxon>Ascomycota</taxon>
        <taxon>Pezizomycotina</taxon>
        <taxon>Dothideomycetes</taxon>
        <taxon>Pleosporomycetidae</taxon>
        <taxon>Venturiales</taxon>
        <taxon>Venturiaceae</taxon>
        <taxon>Venturia</taxon>
    </lineage>
</organism>
<accession>A0A517LEE3</accession>
<gene>
    <name evidence="2" type="ORF">FKW77_008892</name>
</gene>
<sequence length="135" mass="16120">MFGLFARPSDTIHEAFDFDRNPYKAKKQWPPDFSKISEKHQFRMEKRYRRRCKLAYARPQWVKFTKLTQYGLSLFVVAYGVFYYDWGSEGAKEPPFQGARTWYKNIADNLWSHNSSQASREGIRKIEEARQPPRS</sequence>
<keyword evidence="3" id="KW-1185">Reference proteome</keyword>
<evidence type="ECO:0000313" key="3">
    <source>
        <dbReference type="Proteomes" id="UP000316270"/>
    </source>
</evidence>
<feature type="region of interest" description="Disordered" evidence="1">
    <location>
        <begin position="116"/>
        <end position="135"/>
    </location>
</feature>
<evidence type="ECO:0000313" key="2">
    <source>
        <dbReference type="EMBL" id="QDS74012.1"/>
    </source>
</evidence>
<dbReference type="EMBL" id="CP042194">
    <property type="protein sequence ID" value="QDS74012.1"/>
    <property type="molecule type" value="Genomic_DNA"/>
</dbReference>
<reference evidence="2 3" key="1">
    <citation type="submission" date="2019-07" db="EMBL/GenBank/DDBJ databases">
        <title>Finished genome of Venturia effusa.</title>
        <authorList>
            <person name="Young C.A."/>
            <person name="Cox M.P."/>
            <person name="Ganley A.R.D."/>
            <person name="David W.J."/>
        </authorList>
    </citation>
    <scope>NUCLEOTIDE SEQUENCE [LARGE SCALE GENOMIC DNA]</scope>
    <source>
        <strain evidence="3">albino</strain>
    </source>
</reference>
<protein>
    <submittedName>
        <fullName evidence="2">Uncharacterized protein</fullName>
    </submittedName>
</protein>
<evidence type="ECO:0000256" key="1">
    <source>
        <dbReference type="SAM" id="MobiDB-lite"/>
    </source>
</evidence>
<name>A0A517LEE3_9PEZI</name>
<dbReference type="AlphaFoldDB" id="A0A517LEE3"/>
<dbReference type="Proteomes" id="UP000316270">
    <property type="component" value="Chromosome 10"/>
</dbReference>
<proteinExistence type="predicted"/>